<organism evidence="2 3">
    <name type="scientific">Ancylostoma duodenale</name>
    <dbReference type="NCBI Taxonomy" id="51022"/>
    <lineage>
        <taxon>Eukaryota</taxon>
        <taxon>Metazoa</taxon>
        <taxon>Ecdysozoa</taxon>
        <taxon>Nematoda</taxon>
        <taxon>Chromadorea</taxon>
        <taxon>Rhabditida</taxon>
        <taxon>Rhabditina</taxon>
        <taxon>Rhabditomorpha</taxon>
        <taxon>Strongyloidea</taxon>
        <taxon>Ancylostomatidae</taxon>
        <taxon>Ancylostomatinae</taxon>
        <taxon>Ancylostoma</taxon>
    </lineage>
</organism>
<feature type="compositionally biased region" description="Basic and acidic residues" evidence="1">
    <location>
        <begin position="55"/>
        <end position="68"/>
    </location>
</feature>
<reference evidence="2 3" key="1">
    <citation type="submission" date="2013-12" db="EMBL/GenBank/DDBJ databases">
        <title>Draft genome of the parsitic nematode Ancylostoma duodenale.</title>
        <authorList>
            <person name="Mitreva M."/>
        </authorList>
    </citation>
    <scope>NUCLEOTIDE SEQUENCE [LARGE SCALE GENOMIC DNA]</scope>
    <source>
        <strain evidence="2 3">Zhejiang</strain>
    </source>
</reference>
<evidence type="ECO:0000313" key="3">
    <source>
        <dbReference type="Proteomes" id="UP000054047"/>
    </source>
</evidence>
<gene>
    <name evidence="2" type="ORF">ANCDUO_12010</name>
</gene>
<evidence type="ECO:0000313" key="2">
    <source>
        <dbReference type="EMBL" id="KIH57795.1"/>
    </source>
</evidence>
<dbReference type="AlphaFoldDB" id="A0A0C2GA01"/>
<evidence type="ECO:0000256" key="1">
    <source>
        <dbReference type="SAM" id="MobiDB-lite"/>
    </source>
</evidence>
<proteinExistence type="predicted"/>
<dbReference type="EMBL" id="KN733923">
    <property type="protein sequence ID" value="KIH57795.1"/>
    <property type="molecule type" value="Genomic_DNA"/>
</dbReference>
<protein>
    <submittedName>
        <fullName evidence="2">Uncharacterized protein</fullName>
    </submittedName>
</protein>
<name>A0A0C2GA01_9BILA</name>
<keyword evidence="3" id="KW-1185">Reference proteome</keyword>
<dbReference type="Proteomes" id="UP000054047">
    <property type="component" value="Unassembled WGS sequence"/>
</dbReference>
<sequence length="100" mass="11453">MTAYQGRKAGDPTEDYEELAKWLIFSATAAMMIHKQSEQKLNPKTKQLRRRRGELKRDQAATHLEKVASSKACRAAMKGSLREHRKSKLLSTAAQRERLK</sequence>
<accession>A0A0C2GA01</accession>
<feature type="region of interest" description="Disordered" evidence="1">
    <location>
        <begin position="36"/>
        <end position="100"/>
    </location>
</feature>